<feature type="non-terminal residue" evidence="2">
    <location>
        <position position="1"/>
    </location>
</feature>
<evidence type="ECO:0000259" key="1">
    <source>
        <dbReference type="Pfam" id="PF00188"/>
    </source>
</evidence>
<dbReference type="SUPFAM" id="SSF55797">
    <property type="entry name" value="PR-1-like"/>
    <property type="match status" value="1"/>
</dbReference>
<dbReference type="InterPro" id="IPR035940">
    <property type="entry name" value="CAP_sf"/>
</dbReference>
<organism evidence="2">
    <name type="scientific">Darwinula stevensoni</name>
    <dbReference type="NCBI Taxonomy" id="69355"/>
    <lineage>
        <taxon>Eukaryota</taxon>
        <taxon>Metazoa</taxon>
        <taxon>Ecdysozoa</taxon>
        <taxon>Arthropoda</taxon>
        <taxon>Crustacea</taxon>
        <taxon>Oligostraca</taxon>
        <taxon>Ostracoda</taxon>
        <taxon>Podocopa</taxon>
        <taxon>Podocopida</taxon>
        <taxon>Darwinulocopina</taxon>
        <taxon>Darwinuloidea</taxon>
        <taxon>Darwinulidae</taxon>
        <taxon>Darwinula</taxon>
    </lineage>
</organism>
<name>A0A7R8X880_9CRUS</name>
<dbReference type="EMBL" id="LR900207">
    <property type="protein sequence ID" value="CAD7244707.1"/>
    <property type="molecule type" value="Genomic_DNA"/>
</dbReference>
<feature type="domain" description="SCP" evidence="1">
    <location>
        <begin position="26"/>
        <end position="90"/>
    </location>
</feature>
<dbReference type="Proteomes" id="UP000677054">
    <property type="component" value="Unassembled WGS sequence"/>
</dbReference>
<gene>
    <name evidence="2" type="ORF">DSTB1V02_LOCUS4594</name>
</gene>
<dbReference type="Pfam" id="PF00188">
    <property type="entry name" value="CAP"/>
    <property type="match status" value="1"/>
</dbReference>
<accession>A0A7R8X880</accession>
<evidence type="ECO:0000313" key="2">
    <source>
        <dbReference type="EMBL" id="CAD7244707.1"/>
    </source>
</evidence>
<proteinExistence type="predicted"/>
<dbReference type="EMBL" id="CAJPEV010000690">
    <property type="protein sequence ID" value="CAG0887674.1"/>
    <property type="molecule type" value="Genomic_DNA"/>
</dbReference>
<keyword evidence="3" id="KW-1185">Reference proteome</keyword>
<protein>
    <recommendedName>
        <fullName evidence="1">SCP domain-containing protein</fullName>
    </recommendedName>
</protein>
<feature type="non-terminal residue" evidence="2">
    <location>
        <position position="102"/>
    </location>
</feature>
<evidence type="ECO:0000313" key="3">
    <source>
        <dbReference type="Proteomes" id="UP000677054"/>
    </source>
</evidence>
<dbReference type="Gene3D" id="3.40.33.10">
    <property type="entry name" value="CAP"/>
    <property type="match status" value="1"/>
</dbReference>
<reference evidence="2" key="1">
    <citation type="submission" date="2020-11" db="EMBL/GenBank/DDBJ databases">
        <authorList>
            <person name="Tran Van P."/>
        </authorList>
    </citation>
    <scope>NUCLEOTIDE SEQUENCE</scope>
</reference>
<sequence length="102" mass="11149">ILPILHRSHTEGYAGLRYTSLCGGSGSCDPNWDDALKAWQDEIKQLSLGHVELFPIGETTPLELTMMIWAKSDKAGCHAAACDGNISYLCILSPQYGRIQVV</sequence>
<dbReference type="InterPro" id="IPR014044">
    <property type="entry name" value="CAP_dom"/>
</dbReference>
<dbReference type="AlphaFoldDB" id="A0A7R8X880"/>